<gene>
    <name evidence="1" type="ORF">OHA22_22770</name>
</gene>
<proteinExistence type="predicted"/>
<accession>A0AAU2A1P4</accession>
<evidence type="ECO:0000313" key="1">
    <source>
        <dbReference type="EMBL" id="WTT18158.1"/>
    </source>
</evidence>
<evidence type="ECO:0008006" key="2">
    <source>
        <dbReference type="Google" id="ProtNLM"/>
    </source>
</evidence>
<reference evidence="1" key="1">
    <citation type="submission" date="2022-10" db="EMBL/GenBank/DDBJ databases">
        <title>The complete genomes of actinobacterial strains from the NBC collection.</title>
        <authorList>
            <person name="Joergensen T.S."/>
            <person name="Alvarez Arevalo M."/>
            <person name="Sterndorff E.B."/>
            <person name="Faurdal D."/>
            <person name="Vuksanovic O."/>
            <person name="Mourched A.-S."/>
            <person name="Charusanti P."/>
            <person name="Shaw S."/>
            <person name="Blin K."/>
            <person name="Weber T."/>
        </authorList>
    </citation>
    <scope>NUCLEOTIDE SEQUENCE</scope>
    <source>
        <strain evidence="1">NBC_00093</strain>
    </source>
</reference>
<dbReference type="EMBL" id="CP108222">
    <property type="protein sequence ID" value="WTT18158.1"/>
    <property type="molecule type" value="Genomic_DNA"/>
</dbReference>
<organism evidence="1">
    <name type="scientific">Streptomyces sp. NBC_00093</name>
    <dbReference type="NCBI Taxonomy" id="2975649"/>
    <lineage>
        <taxon>Bacteria</taxon>
        <taxon>Bacillati</taxon>
        <taxon>Actinomycetota</taxon>
        <taxon>Actinomycetes</taxon>
        <taxon>Kitasatosporales</taxon>
        <taxon>Streptomycetaceae</taxon>
        <taxon>Streptomyces</taxon>
    </lineage>
</organism>
<sequence length="66" mass="7517">MTGRRDARVQAAVRQAELPMLRAYRLWFEHARKCTGCKPARRALDGCETGQELWGTYRRTYDGGAG</sequence>
<dbReference type="AlphaFoldDB" id="A0AAU2A1P4"/>
<name>A0AAU2A1P4_9ACTN</name>
<protein>
    <recommendedName>
        <fullName evidence="2">Integrase</fullName>
    </recommendedName>
</protein>